<feature type="transmembrane region" description="Helical" evidence="6">
    <location>
        <begin position="97"/>
        <end position="120"/>
    </location>
</feature>
<evidence type="ECO:0000256" key="2">
    <source>
        <dbReference type="ARBA" id="ARBA00022475"/>
    </source>
</evidence>
<dbReference type="InterPro" id="IPR050833">
    <property type="entry name" value="Poly_Biosynth_Transport"/>
</dbReference>
<feature type="transmembrane region" description="Helical" evidence="6">
    <location>
        <begin position="444"/>
        <end position="464"/>
    </location>
</feature>
<comment type="subcellular location">
    <subcellularLocation>
        <location evidence="1">Cell membrane</location>
        <topology evidence="1">Multi-pass membrane protein</topology>
    </subcellularLocation>
</comment>
<dbReference type="AlphaFoldDB" id="A0A173XJF8"/>
<feature type="transmembrane region" description="Helical" evidence="6">
    <location>
        <begin position="409"/>
        <end position="428"/>
    </location>
</feature>
<evidence type="ECO:0000256" key="3">
    <source>
        <dbReference type="ARBA" id="ARBA00022692"/>
    </source>
</evidence>
<dbReference type="GO" id="GO:0005886">
    <property type="term" value="C:plasma membrane"/>
    <property type="evidence" value="ECO:0007669"/>
    <property type="project" value="UniProtKB-SubCell"/>
</dbReference>
<evidence type="ECO:0000256" key="4">
    <source>
        <dbReference type="ARBA" id="ARBA00022989"/>
    </source>
</evidence>
<reference evidence="7 8" key="1">
    <citation type="submission" date="2015-09" db="EMBL/GenBank/DDBJ databases">
        <authorList>
            <consortium name="Pathogen Informatics"/>
        </authorList>
    </citation>
    <scope>NUCLEOTIDE SEQUENCE [LARGE SCALE GENOMIC DNA]</scope>
    <source>
        <strain evidence="7 8">2789STDY5608828</strain>
    </source>
</reference>
<feature type="transmembrane region" description="Helical" evidence="6">
    <location>
        <begin position="165"/>
        <end position="186"/>
    </location>
</feature>
<feature type="transmembrane region" description="Helical" evidence="6">
    <location>
        <begin position="382"/>
        <end position="403"/>
    </location>
</feature>
<evidence type="ECO:0000313" key="8">
    <source>
        <dbReference type="Proteomes" id="UP000095546"/>
    </source>
</evidence>
<accession>A0A173XJF8</accession>
<dbReference type="Proteomes" id="UP000095546">
    <property type="component" value="Unassembled WGS sequence"/>
</dbReference>
<feature type="transmembrane region" description="Helical" evidence="6">
    <location>
        <begin position="352"/>
        <end position="375"/>
    </location>
</feature>
<evidence type="ECO:0000313" key="7">
    <source>
        <dbReference type="EMBL" id="CUN51773.1"/>
    </source>
</evidence>
<dbReference type="OrthoDB" id="5751261at2"/>
<proteinExistence type="predicted"/>
<dbReference type="EMBL" id="CYYU01000002">
    <property type="protein sequence ID" value="CUN51773.1"/>
    <property type="molecule type" value="Genomic_DNA"/>
</dbReference>
<sequence>MSKSGGQYQGSKKRLAKNTVLLYFRQILILAVTLYTSRVVLQVLGASDYGIYSLIGSFVSLFNVISGAFVVAITRYMAFVMGEGNVDDMKNLYSTSVWIQLILGGGITIAVIISGIWYINNLMVLPVARIDATTWVLVFSAASFYIGLLSVPYNALIVAHERMQAFAYIAFVEVSLKLVTVLILPWTPFDKLITYGALTVFVTFIVRLLYMWYCQRHFAECMFKWHIDWSLFKDMMKFIRWAFLGNGAVTLKEQGISIIMNLFLGTTINAARGLANSVNGAVTSFINNFIQAVQPQITKMYSSGQHEAMCHLICLSCRFSFFLLLFLSLPVIKNIDYILSIWLGETPEYTNIFIVLTLIDSLVNSLSAPMLYGTLAEGNIKVYEIVLTITYVASLPISYLLLWLEISPVWIYVMLIIMRMMIQSYLVWQGKAYGMSFSLFGREVLWYVLPVALVATLVGCVVDLSGLINMQMLCFIAETTVLLMAVAVIIVLIGMRGGERLALWQAVRQKLSQFKA</sequence>
<evidence type="ECO:0000256" key="6">
    <source>
        <dbReference type="SAM" id="Phobius"/>
    </source>
</evidence>
<keyword evidence="8" id="KW-1185">Reference proteome</keyword>
<evidence type="ECO:0000256" key="1">
    <source>
        <dbReference type="ARBA" id="ARBA00004651"/>
    </source>
</evidence>
<protein>
    <submittedName>
        <fullName evidence="7">Polysaccharide biosynthesis protein</fullName>
    </submittedName>
</protein>
<organism evidence="7 8">
    <name type="scientific">Mitsuokella jalaludinii</name>
    <dbReference type="NCBI Taxonomy" id="187979"/>
    <lineage>
        <taxon>Bacteria</taxon>
        <taxon>Bacillati</taxon>
        <taxon>Bacillota</taxon>
        <taxon>Negativicutes</taxon>
        <taxon>Selenomonadales</taxon>
        <taxon>Selenomonadaceae</taxon>
        <taxon>Mitsuokella</taxon>
    </lineage>
</organism>
<feature type="transmembrane region" description="Helical" evidence="6">
    <location>
        <begin position="49"/>
        <end position="76"/>
    </location>
</feature>
<gene>
    <name evidence="7" type="ORF">ERS852385_00652</name>
</gene>
<keyword evidence="4 6" id="KW-1133">Transmembrane helix</keyword>
<feature type="transmembrane region" description="Helical" evidence="6">
    <location>
        <begin position="20"/>
        <end position="37"/>
    </location>
</feature>
<dbReference type="STRING" id="187979.ERS852385_00652"/>
<feature type="transmembrane region" description="Helical" evidence="6">
    <location>
        <begin position="192"/>
        <end position="213"/>
    </location>
</feature>
<dbReference type="RefSeq" id="WP_055160615.1">
    <property type="nucleotide sequence ID" value="NZ_CABIWZ010000002.1"/>
</dbReference>
<dbReference type="PANTHER" id="PTHR30250">
    <property type="entry name" value="PST FAMILY PREDICTED COLANIC ACID TRANSPORTER"/>
    <property type="match status" value="1"/>
</dbReference>
<keyword evidence="5 6" id="KW-0472">Membrane</keyword>
<feature type="transmembrane region" description="Helical" evidence="6">
    <location>
        <begin position="470"/>
        <end position="493"/>
    </location>
</feature>
<evidence type="ECO:0000256" key="5">
    <source>
        <dbReference type="ARBA" id="ARBA00023136"/>
    </source>
</evidence>
<feature type="transmembrane region" description="Helical" evidence="6">
    <location>
        <begin position="132"/>
        <end position="153"/>
    </location>
</feature>
<keyword evidence="3 6" id="KW-0812">Transmembrane</keyword>
<keyword evidence="2" id="KW-1003">Cell membrane</keyword>
<name>A0A173XJF8_9FIRM</name>
<dbReference type="PANTHER" id="PTHR30250:SF26">
    <property type="entry name" value="PSMA PROTEIN"/>
    <property type="match status" value="1"/>
</dbReference>
<feature type="transmembrane region" description="Helical" evidence="6">
    <location>
        <begin position="309"/>
        <end position="332"/>
    </location>
</feature>